<dbReference type="InterPro" id="IPR004638">
    <property type="entry name" value="EmrB-like"/>
</dbReference>
<sequence length="557" mass="58453">MTGSHATPGKTVRPDQRGRGSGLALLVIASCQLMVVLDITIVNIALPHMQKSLGFSTENLSWVVNAYTLTFGGLLLLGGRLGDILGRRRVFIFGVLLFVLASLLGGLSQESWQLLAARALQGVGGAIASPTALSLITTTFREGPERNRAFGVFAAVSAGGSAIGLLAGGMLVEWLDWRWVLFVNVPIGLLIAFATPRYIRESERHPGHFDVVGALTSTAGMVLLVYGFIRASEDGWSDPLTLGSFAAAIVLLALFIFIESRSRQPITPLWMFRDRNRAGTYAMMLSLAAAMFGMFFFLTLFVQNVLGFSPLRAGLAFLPVSVIIAVGAGFASQMLPRWGPKPFMVTGALLAAIGLGWLTLTDVHSTYLGSILGPMLVFGLGMGMQFVSLTLMAVSGVAPKEAGAASGVLNATQQVGGSLGLSILVTMFGTASRHEFTDQLPRFMEQATPAQKLQFGRTQELPPPWGNEVLAAGVSSAFVVAACFAVFAALVALLVIQVRASDLARLQGGATPGVTVAGETSDGTVSDGTGETSDASGTSPDTPPDTAKGPHSHGLDP</sequence>
<dbReference type="Gene3D" id="1.20.1720.10">
    <property type="entry name" value="Multidrug resistance protein D"/>
    <property type="match status" value="1"/>
</dbReference>
<evidence type="ECO:0000256" key="5">
    <source>
        <dbReference type="ARBA" id="ARBA00022989"/>
    </source>
</evidence>
<dbReference type="InterPro" id="IPR036259">
    <property type="entry name" value="MFS_trans_sf"/>
</dbReference>
<feature type="compositionally biased region" description="Polar residues" evidence="8">
    <location>
        <begin position="521"/>
        <end position="540"/>
    </location>
</feature>
<dbReference type="NCBIfam" id="TIGR00711">
    <property type="entry name" value="efflux_EmrB"/>
    <property type="match status" value="1"/>
</dbReference>
<feature type="transmembrane region" description="Helical" evidence="9">
    <location>
        <begin position="119"/>
        <end position="137"/>
    </location>
</feature>
<feature type="transmembrane region" description="Helical" evidence="9">
    <location>
        <begin position="372"/>
        <end position="394"/>
    </location>
</feature>
<feature type="transmembrane region" description="Helical" evidence="9">
    <location>
        <begin position="177"/>
        <end position="199"/>
    </location>
</feature>
<dbReference type="Gene3D" id="1.20.1250.20">
    <property type="entry name" value="MFS general substrate transporter like domains"/>
    <property type="match status" value="1"/>
</dbReference>
<accession>A0ABZ1F6E6</accession>
<feature type="transmembrane region" description="Helical" evidence="9">
    <location>
        <begin position="415"/>
        <end position="432"/>
    </location>
</feature>
<evidence type="ECO:0000256" key="6">
    <source>
        <dbReference type="ARBA" id="ARBA00023136"/>
    </source>
</evidence>
<dbReference type="PROSITE" id="PS50850">
    <property type="entry name" value="MFS"/>
    <property type="match status" value="1"/>
</dbReference>
<feature type="transmembrane region" description="Helical" evidence="9">
    <location>
        <begin position="279"/>
        <end position="301"/>
    </location>
</feature>
<feature type="transmembrane region" description="Helical" evidence="9">
    <location>
        <begin position="59"/>
        <end position="78"/>
    </location>
</feature>
<dbReference type="RefSeq" id="WP_326702049.1">
    <property type="nucleotide sequence ID" value="NZ_CP108861.1"/>
</dbReference>
<dbReference type="PANTHER" id="PTHR42718:SF46">
    <property type="entry name" value="BLR6921 PROTEIN"/>
    <property type="match status" value="1"/>
</dbReference>
<evidence type="ECO:0000256" key="8">
    <source>
        <dbReference type="SAM" id="MobiDB-lite"/>
    </source>
</evidence>
<dbReference type="Pfam" id="PF07690">
    <property type="entry name" value="MFS_1"/>
    <property type="match status" value="1"/>
</dbReference>
<keyword evidence="12" id="KW-1185">Reference proteome</keyword>
<keyword evidence="6 9" id="KW-0472">Membrane</keyword>
<keyword evidence="4 9" id="KW-0812">Transmembrane</keyword>
<gene>
    <name evidence="11" type="ORF">OG849_34530</name>
</gene>
<feature type="transmembrane region" description="Helical" evidence="9">
    <location>
        <begin position="343"/>
        <end position="360"/>
    </location>
</feature>
<dbReference type="SUPFAM" id="SSF103473">
    <property type="entry name" value="MFS general substrate transporter"/>
    <property type="match status" value="1"/>
</dbReference>
<dbReference type="PRINTS" id="PR01036">
    <property type="entry name" value="TCRTETB"/>
</dbReference>
<feature type="transmembrane region" description="Helical" evidence="9">
    <location>
        <begin position="313"/>
        <end position="331"/>
    </location>
</feature>
<dbReference type="EMBL" id="CP109083">
    <property type="protein sequence ID" value="WSB12023.1"/>
    <property type="molecule type" value="Genomic_DNA"/>
</dbReference>
<dbReference type="PANTHER" id="PTHR42718">
    <property type="entry name" value="MAJOR FACILITATOR SUPERFAMILY MULTIDRUG TRANSPORTER MFSC"/>
    <property type="match status" value="1"/>
</dbReference>
<feature type="domain" description="Major facilitator superfamily (MFS) profile" evidence="10">
    <location>
        <begin position="24"/>
        <end position="500"/>
    </location>
</feature>
<dbReference type="Proteomes" id="UP001356428">
    <property type="component" value="Chromosome"/>
</dbReference>
<feature type="transmembrane region" description="Helical" evidence="9">
    <location>
        <begin position="469"/>
        <end position="496"/>
    </location>
</feature>
<protein>
    <submittedName>
        <fullName evidence="11">MFS transporter</fullName>
    </submittedName>
</protein>
<keyword evidence="2" id="KW-0813">Transport</keyword>
<keyword evidence="5 9" id="KW-1133">Transmembrane helix</keyword>
<evidence type="ECO:0000256" key="7">
    <source>
        <dbReference type="ARBA" id="ARBA00023251"/>
    </source>
</evidence>
<feature type="transmembrane region" description="Helical" evidence="9">
    <location>
        <begin position="23"/>
        <end position="47"/>
    </location>
</feature>
<evidence type="ECO:0000256" key="3">
    <source>
        <dbReference type="ARBA" id="ARBA00022475"/>
    </source>
</evidence>
<evidence type="ECO:0000256" key="1">
    <source>
        <dbReference type="ARBA" id="ARBA00004651"/>
    </source>
</evidence>
<reference evidence="11 12" key="1">
    <citation type="submission" date="2022-10" db="EMBL/GenBank/DDBJ databases">
        <title>The complete genomes of actinobacterial strains from the NBC collection.</title>
        <authorList>
            <person name="Joergensen T.S."/>
            <person name="Alvarez Arevalo M."/>
            <person name="Sterndorff E.B."/>
            <person name="Faurdal D."/>
            <person name="Vuksanovic O."/>
            <person name="Mourched A.-S."/>
            <person name="Charusanti P."/>
            <person name="Shaw S."/>
            <person name="Blin K."/>
            <person name="Weber T."/>
        </authorList>
    </citation>
    <scope>NUCLEOTIDE SEQUENCE [LARGE SCALE GENOMIC DNA]</scope>
    <source>
        <strain evidence="11 12">NBC 01792</strain>
    </source>
</reference>
<proteinExistence type="predicted"/>
<evidence type="ECO:0000313" key="11">
    <source>
        <dbReference type="EMBL" id="WSB12023.1"/>
    </source>
</evidence>
<evidence type="ECO:0000256" key="9">
    <source>
        <dbReference type="SAM" id="Phobius"/>
    </source>
</evidence>
<evidence type="ECO:0000256" key="2">
    <source>
        <dbReference type="ARBA" id="ARBA00022448"/>
    </source>
</evidence>
<feature type="transmembrane region" description="Helical" evidence="9">
    <location>
        <begin position="149"/>
        <end position="171"/>
    </location>
</feature>
<dbReference type="InterPro" id="IPR020846">
    <property type="entry name" value="MFS_dom"/>
</dbReference>
<comment type="subcellular location">
    <subcellularLocation>
        <location evidence="1">Cell membrane</location>
        <topology evidence="1">Multi-pass membrane protein</topology>
    </subcellularLocation>
</comment>
<feature type="transmembrane region" description="Helical" evidence="9">
    <location>
        <begin position="241"/>
        <end position="258"/>
    </location>
</feature>
<evidence type="ECO:0000259" key="10">
    <source>
        <dbReference type="PROSITE" id="PS50850"/>
    </source>
</evidence>
<dbReference type="InterPro" id="IPR011701">
    <property type="entry name" value="MFS"/>
</dbReference>
<keyword evidence="3" id="KW-1003">Cell membrane</keyword>
<keyword evidence="7" id="KW-0046">Antibiotic resistance</keyword>
<organism evidence="11 12">
    <name type="scientific">Streptomyces cyaneofuscatus</name>
    <dbReference type="NCBI Taxonomy" id="66883"/>
    <lineage>
        <taxon>Bacteria</taxon>
        <taxon>Bacillati</taxon>
        <taxon>Actinomycetota</taxon>
        <taxon>Actinomycetes</taxon>
        <taxon>Kitasatosporales</taxon>
        <taxon>Streptomycetaceae</taxon>
        <taxon>Streptomyces</taxon>
    </lineage>
</organism>
<dbReference type="CDD" id="cd17321">
    <property type="entry name" value="MFS_MMR_MDR_like"/>
    <property type="match status" value="1"/>
</dbReference>
<feature type="region of interest" description="Disordered" evidence="8">
    <location>
        <begin position="509"/>
        <end position="557"/>
    </location>
</feature>
<feature type="transmembrane region" description="Helical" evidence="9">
    <location>
        <begin position="211"/>
        <end position="229"/>
    </location>
</feature>
<feature type="transmembrane region" description="Helical" evidence="9">
    <location>
        <begin position="90"/>
        <end position="107"/>
    </location>
</feature>
<name>A0ABZ1F6E6_9ACTN</name>
<evidence type="ECO:0000256" key="4">
    <source>
        <dbReference type="ARBA" id="ARBA00022692"/>
    </source>
</evidence>
<evidence type="ECO:0000313" key="12">
    <source>
        <dbReference type="Proteomes" id="UP001356428"/>
    </source>
</evidence>